<dbReference type="RefSeq" id="WP_115585620.1">
    <property type="nucleotide sequence ID" value="NZ_CP025544.1"/>
</dbReference>
<dbReference type="EMBL" id="CP025544">
    <property type="protein sequence ID" value="AXK60605.1"/>
    <property type="molecule type" value="Genomic_DNA"/>
</dbReference>
<dbReference type="AlphaFoldDB" id="A0A345ZBD8"/>
<dbReference type="KEGG" id="cdes:C0J27_02500"/>
<reference evidence="2 3" key="1">
    <citation type="submission" date="2017-12" db="EMBL/GenBank/DDBJ databases">
        <title>Chromulinavorax destructans is a abundant pathogen of dominant heterotrophic picoflagllates.</title>
        <authorList>
            <person name="Deeg C.M."/>
            <person name="Zimmer M."/>
            <person name="Suttle C.A."/>
        </authorList>
    </citation>
    <scope>NUCLEOTIDE SEQUENCE [LARGE SCALE GENOMIC DNA]</scope>
    <source>
        <strain evidence="2 3">SeV1</strain>
    </source>
</reference>
<feature type="region of interest" description="Disordered" evidence="1">
    <location>
        <begin position="266"/>
        <end position="289"/>
    </location>
</feature>
<feature type="region of interest" description="Disordered" evidence="1">
    <location>
        <begin position="303"/>
        <end position="322"/>
    </location>
</feature>
<sequence>MKNMKILFLLFISYSQMKASEESAEFVVNAADSIQTSKALQKIADAQPKKSTTYGSSFVAFFNPNSWSKQADQNNPAVQYLNKIEAAIQDYYDNSKWFNKSTGNTKKQNDAKTEIESLVAEYRRKLNGKDEDFVAYKATFEDLIQNAQDQFSHLQLKEENEPLFKDFSDLLRQLNPFSSKQESTELNNPASKLMDEMEEALSMYYKNTTHPIQYLYQAKDVTEAKNKNKAEALAKFKQLAEQYQAHKDDKDFAPRHDEFKELFARAEDEFSNENSSSKKQNSPEPDSMYSQLSKYMNSFFAPHEKKEEEKSFGPSNEDESKAQDAQALLTKMEQNIKDLQDKKPQLDNPKNGFNQFKKEKMTNEVLSIKEELIANVQQYIKNNGLLLESQKNLLGGYKIEQIITSKDKNKVIANDSQLRTVLNNAYKLFGDDIKIKLPLTKIDGSQSSFEGTFDAISERVKEDTQEETN</sequence>
<dbReference type="Proteomes" id="UP000254834">
    <property type="component" value="Chromosome"/>
</dbReference>
<feature type="compositionally biased region" description="Low complexity" evidence="1">
    <location>
        <begin position="272"/>
        <end position="285"/>
    </location>
</feature>
<evidence type="ECO:0000313" key="2">
    <source>
        <dbReference type="EMBL" id="AXK60605.1"/>
    </source>
</evidence>
<accession>A0A345ZBD8</accession>
<proteinExistence type="predicted"/>
<organism evidence="2 3">
    <name type="scientific">Candidatus Chromulinivorax destructor</name>
    <dbReference type="NCBI Taxonomy" id="2066483"/>
    <lineage>
        <taxon>Bacteria</taxon>
        <taxon>Candidatus Babelota</taxon>
        <taxon>Candidatus Babeliae</taxon>
        <taxon>Candidatus Babeliales</taxon>
        <taxon>Candidatus Chromulinivoraceae</taxon>
        <taxon>Candidatus Chromulinivorax</taxon>
    </lineage>
</organism>
<evidence type="ECO:0000313" key="3">
    <source>
        <dbReference type="Proteomes" id="UP000254834"/>
    </source>
</evidence>
<keyword evidence="3" id="KW-1185">Reference proteome</keyword>
<protein>
    <submittedName>
        <fullName evidence="2">Uncharacterized protein</fullName>
    </submittedName>
</protein>
<gene>
    <name evidence="2" type="ORF">C0J27_02500</name>
</gene>
<name>A0A345ZBD8_9BACT</name>
<evidence type="ECO:0000256" key="1">
    <source>
        <dbReference type="SAM" id="MobiDB-lite"/>
    </source>
</evidence>